<comment type="catalytic activity">
    <reaction evidence="10">
        <text>UMP + diphosphate = 5-phospho-alpha-D-ribose 1-diphosphate + uracil</text>
        <dbReference type="Rhea" id="RHEA:13017"/>
        <dbReference type="ChEBI" id="CHEBI:17568"/>
        <dbReference type="ChEBI" id="CHEBI:33019"/>
        <dbReference type="ChEBI" id="CHEBI:57865"/>
        <dbReference type="ChEBI" id="CHEBI:58017"/>
        <dbReference type="EC" id="2.4.2.9"/>
    </reaction>
</comment>
<dbReference type="AlphaFoldDB" id="A0A6J4UVM6"/>
<evidence type="ECO:0000256" key="5">
    <source>
        <dbReference type="ARBA" id="ARBA00022533"/>
    </source>
</evidence>
<dbReference type="Gene3D" id="3.40.50.2020">
    <property type="match status" value="1"/>
</dbReference>
<comment type="function">
    <text evidence="11">Catalyzes the conversion of uracil and 5-phospho-alpha-D-ribose 1-diphosphate (PRPP) to UMP and diphosphate.</text>
</comment>
<dbReference type="InterPro" id="IPR029057">
    <property type="entry name" value="PRTase-like"/>
</dbReference>
<dbReference type="GO" id="GO:0004845">
    <property type="term" value="F:uracil phosphoribosyltransferase activity"/>
    <property type="evidence" value="ECO:0007669"/>
    <property type="project" value="UniProtKB-UniRule"/>
</dbReference>
<accession>A0A6J4UVM6</accession>
<evidence type="ECO:0000256" key="10">
    <source>
        <dbReference type="ARBA" id="ARBA00052919"/>
    </source>
</evidence>
<comment type="pathway">
    <text evidence="2">Pyrimidine metabolism; UMP biosynthesis via salvage pathway; UMP from uracil: step 1/1.</text>
</comment>
<dbReference type="GO" id="GO:0005525">
    <property type="term" value="F:GTP binding"/>
    <property type="evidence" value="ECO:0007669"/>
    <property type="project" value="UniProtKB-KW"/>
</dbReference>
<sequence>MTARSHDEYPNLRCTSHPLISHNLTELTDERTSSRAFRALVRRLTTLLIYEATANLSLAETTYRTPLESTTGGRLDQRIGLVPILRAGLGMVEPALDALPDAEVWHLGLYRDEATKQPVSYYNRLPERCPDDHIMILDPMLATGGSASDAVDVVKAWGAPSISFIGLIAAPEGVARMLRDHPDVPIHVAALHRQLNGDAFILPGLGDAGDRLFGTM</sequence>
<protein>
    <recommendedName>
        <fullName evidence="12 13">Uracil phosphoribosyltransferase</fullName>
        <ecNumber evidence="4 13">2.4.2.9</ecNumber>
    </recommendedName>
</protein>
<dbReference type="FunFam" id="3.40.50.2020:FF:000003">
    <property type="entry name" value="Uracil phosphoribosyltransferase"/>
    <property type="match status" value="1"/>
</dbReference>
<evidence type="ECO:0000256" key="4">
    <source>
        <dbReference type="ARBA" id="ARBA00011894"/>
    </source>
</evidence>
<dbReference type="PANTHER" id="PTHR32315:SF4">
    <property type="entry name" value="URACIL PHOSPHORIBOSYLTRANSFERASE, CHLOROPLASTIC"/>
    <property type="match status" value="1"/>
</dbReference>
<keyword evidence="9" id="KW-0342">GTP-binding</keyword>
<dbReference type="NCBIfam" id="NF001097">
    <property type="entry name" value="PRK00129.1"/>
    <property type="match status" value="1"/>
</dbReference>
<evidence type="ECO:0000256" key="7">
    <source>
        <dbReference type="ARBA" id="ARBA00022679"/>
    </source>
</evidence>
<evidence type="ECO:0000256" key="12">
    <source>
        <dbReference type="ARBA" id="ARBA00072146"/>
    </source>
</evidence>
<keyword evidence="6 15" id="KW-0328">Glycosyltransferase</keyword>
<evidence type="ECO:0000256" key="9">
    <source>
        <dbReference type="ARBA" id="ARBA00023134"/>
    </source>
</evidence>
<evidence type="ECO:0000256" key="11">
    <source>
        <dbReference type="ARBA" id="ARBA00056901"/>
    </source>
</evidence>
<dbReference type="EMBL" id="CADCWK010000182">
    <property type="protein sequence ID" value="CAA9561820.1"/>
    <property type="molecule type" value="Genomic_DNA"/>
</dbReference>
<evidence type="ECO:0000256" key="6">
    <source>
        <dbReference type="ARBA" id="ARBA00022676"/>
    </source>
</evidence>
<dbReference type="InterPro" id="IPR050054">
    <property type="entry name" value="UPRTase/APRTase"/>
</dbReference>
<evidence type="ECO:0000256" key="3">
    <source>
        <dbReference type="ARBA" id="ARBA00009516"/>
    </source>
</evidence>
<evidence type="ECO:0000256" key="13">
    <source>
        <dbReference type="NCBIfam" id="TIGR01091"/>
    </source>
</evidence>
<dbReference type="Pfam" id="PF14681">
    <property type="entry name" value="UPRTase"/>
    <property type="match status" value="1"/>
</dbReference>
<dbReference type="EC" id="2.4.2.9" evidence="4 13"/>
<reference evidence="15" key="1">
    <citation type="submission" date="2020-02" db="EMBL/GenBank/DDBJ databases">
        <authorList>
            <person name="Meier V. D."/>
        </authorList>
    </citation>
    <scope>NUCLEOTIDE SEQUENCE</scope>
    <source>
        <strain evidence="15">AVDCRST_MAG33</strain>
    </source>
</reference>
<feature type="domain" description="Phosphoribosyltransferase" evidence="14">
    <location>
        <begin position="15"/>
        <end position="215"/>
    </location>
</feature>
<proteinExistence type="inferred from homology"/>
<evidence type="ECO:0000259" key="14">
    <source>
        <dbReference type="Pfam" id="PF14681"/>
    </source>
</evidence>
<dbReference type="UniPathway" id="UPA00574">
    <property type="reaction ID" value="UER00636"/>
</dbReference>
<dbReference type="PANTHER" id="PTHR32315">
    <property type="entry name" value="ADENINE PHOSPHORIBOSYLTRANSFERASE"/>
    <property type="match status" value="1"/>
</dbReference>
<keyword evidence="7 15" id="KW-0808">Transferase</keyword>
<evidence type="ECO:0000256" key="2">
    <source>
        <dbReference type="ARBA" id="ARBA00005180"/>
    </source>
</evidence>
<evidence type="ECO:0000256" key="1">
    <source>
        <dbReference type="ARBA" id="ARBA00001946"/>
    </source>
</evidence>
<keyword evidence="8" id="KW-0547">Nucleotide-binding</keyword>
<dbReference type="InterPro" id="IPR000836">
    <property type="entry name" value="PRTase_dom"/>
</dbReference>
<comment type="similarity">
    <text evidence="3">Belongs to the UPRTase family.</text>
</comment>
<dbReference type="GO" id="GO:0044206">
    <property type="term" value="P:UMP salvage"/>
    <property type="evidence" value="ECO:0007669"/>
    <property type="project" value="UniProtKB-UniPathway"/>
</dbReference>
<dbReference type="GO" id="GO:0006223">
    <property type="term" value="P:uracil salvage"/>
    <property type="evidence" value="ECO:0007669"/>
    <property type="project" value="InterPro"/>
</dbReference>
<gene>
    <name evidence="15" type="ORF">AVDCRST_MAG33-1730</name>
</gene>
<evidence type="ECO:0000256" key="8">
    <source>
        <dbReference type="ARBA" id="ARBA00022741"/>
    </source>
</evidence>
<organism evidence="15">
    <name type="scientific">uncultured Thermomicrobiales bacterium</name>
    <dbReference type="NCBI Taxonomy" id="1645740"/>
    <lineage>
        <taxon>Bacteria</taxon>
        <taxon>Pseudomonadati</taxon>
        <taxon>Thermomicrobiota</taxon>
        <taxon>Thermomicrobia</taxon>
        <taxon>Thermomicrobiales</taxon>
        <taxon>environmental samples</taxon>
    </lineage>
</organism>
<dbReference type="GO" id="GO:0005737">
    <property type="term" value="C:cytoplasm"/>
    <property type="evidence" value="ECO:0007669"/>
    <property type="project" value="UniProtKB-ARBA"/>
</dbReference>
<evidence type="ECO:0000313" key="15">
    <source>
        <dbReference type="EMBL" id="CAA9561820.1"/>
    </source>
</evidence>
<dbReference type="SUPFAM" id="SSF53271">
    <property type="entry name" value="PRTase-like"/>
    <property type="match status" value="1"/>
</dbReference>
<comment type="cofactor">
    <cofactor evidence="1">
        <name>Mg(2+)</name>
        <dbReference type="ChEBI" id="CHEBI:18420"/>
    </cofactor>
</comment>
<dbReference type="NCBIfam" id="TIGR01091">
    <property type="entry name" value="upp"/>
    <property type="match status" value="1"/>
</dbReference>
<name>A0A6J4UVM6_9BACT</name>
<dbReference type="CDD" id="cd06223">
    <property type="entry name" value="PRTases_typeI"/>
    <property type="match status" value="1"/>
</dbReference>
<dbReference type="InterPro" id="IPR005765">
    <property type="entry name" value="UPRT"/>
</dbReference>
<keyword evidence="5" id="KW-0021">Allosteric enzyme</keyword>